<comment type="similarity">
    <text evidence="1">Belongs to the asteroid family.</text>
</comment>
<evidence type="ECO:0000313" key="2">
    <source>
        <dbReference type="EMBL" id="CAF3035525.1"/>
    </source>
</evidence>
<dbReference type="Gene3D" id="3.40.50.1010">
    <property type="entry name" value="5'-nuclease"/>
    <property type="match status" value="2"/>
</dbReference>
<protein>
    <submittedName>
        <fullName evidence="2">(salmon louse) hypothetical protein</fullName>
    </submittedName>
</protein>
<accession>A0A7R8D5L8</accession>
<reference evidence="2" key="1">
    <citation type="submission" date="2021-02" db="EMBL/GenBank/DDBJ databases">
        <authorList>
            <person name="Bekaert M."/>
        </authorList>
    </citation>
    <scope>NUCLEOTIDE SEQUENCE</scope>
    <source>
        <strain evidence="2">IoA-00</strain>
    </source>
</reference>
<dbReference type="Proteomes" id="UP000675881">
    <property type="component" value="Chromosome 9"/>
</dbReference>
<dbReference type="PANTHER" id="PTHR15665:SF1">
    <property type="entry name" value="PROTEIN ASTEROID HOMOLOG 1"/>
    <property type="match status" value="1"/>
</dbReference>
<dbReference type="InterPro" id="IPR026832">
    <property type="entry name" value="Asteroid"/>
</dbReference>
<dbReference type="InterPro" id="IPR029060">
    <property type="entry name" value="PIN-like_dom_sf"/>
</dbReference>
<keyword evidence="3" id="KW-1185">Reference proteome</keyword>
<dbReference type="PANTHER" id="PTHR15665">
    <property type="entry name" value="ASTEROID PROTEIN"/>
    <property type="match status" value="1"/>
</dbReference>
<dbReference type="OrthoDB" id="25987at2759"/>
<proteinExistence type="inferred from homology"/>
<gene>
    <name evidence="2" type="ORF">LSAA_14800</name>
</gene>
<organism evidence="2 3">
    <name type="scientific">Lepeophtheirus salmonis</name>
    <name type="common">Salmon louse</name>
    <name type="synonym">Caligus salmonis</name>
    <dbReference type="NCBI Taxonomy" id="72036"/>
    <lineage>
        <taxon>Eukaryota</taxon>
        <taxon>Metazoa</taxon>
        <taxon>Ecdysozoa</taxon>
        <taxon>Arthropoda</taxon>
        <taxon>Crustacea</taxon>
        <taxon>Multicrustacea</taxon>
        <taxon>Hexanauplia</taxon>
        <taxon>Copepoda</taxon>
        <taxon>Siphonostomatoida</taxon>
        <taxon>Caligidae</taxon>
        <taxon>Lepeophtheirus</taxon>
    </lineage>
</organism>
<dbReference type="SUPFAM" id="SSF88723">
    <property type="entry name" value="PIN domain-like"/>
    <property type="match status" value="1"/>
</dbReference>
<name>A0A7R8D5L8_LEPSM</name>
<sequence length="167" mass="19048">MGVRGLTAFMNEYGCFEDVTITNKRLIIDGNNLRFVLLQRRVNTYYGSDYDKYGDAVKAWFDRLIENGNSIILIFDGVAEDIKHKTAVAHVFVKVAKSYPSEKVAVIQTHFECDNVMANLAKKLNAPVMTNDSDFFVFNVDFFPLDSFDPDSLKCSKFDKKAFMKKV</sequence>
<evidence type="ECO:0000256" key="1">
    <source>
        <dbReference type="ARBA" id="ARBA00007398"/>
    </source>
</evidence>
<evidence type="ECO:0000313" key="3">
    <source>
        <dbReference type="Proteomes" id="UP000675881"/>
    </source>
</evidence>
<dbReference type="EMBL" id="HG994588">
    <property type="protein sequence ID" value="CAF3035525.1"/>
    <property type="molecule type" value="Genomic_DNA"/>
</dbReference>
<dbReference type="AlphaFoldDB" id="A0A7R8D5L8"/>